<organism evidence="1 2">
    <name type="scientific">Pluteus cervinus</name>
    <dbReference type="NCBI Taxonomy" id="181527"/>
    <lineage>
        <taxon>Eukaryota</taxon>
        <taxon>Fungi</taxon>
        <taxon>Dikarya</taxon>
        <taxon>Basidiomycota</taxon>
        <taxon>Agaricomycotina</taxon>
        <taxon>Agaricomycetes</taxon>
        <taxon>Agaricomycetidae</taxon>
        <taxon>Agaricales</taxon>
        <taxon>Pluteineae</taxon>
        <taxon>Pluteaceae</taxon>
        <taxon>Pluteus</taxon>
    </lineage>
</organism>
<keyword evidence="2" id="KW-1185">Reference proteome</keyword>
<evidence type="ECO:0000313" key="2">
    <source>
        <dbReference type="Proteomes" id="UP000308600"/>
    </source>
</evidence>
<accession>A0ACD3AAG1</accession>
<dbReference type="Proteomes" id="UP000308600">
    <property type="component" value="Unassembled WGS sequence"/>
</dbReference>
<name>A0ACD3AAG1_9AGAR</name>
<reference evidence="1 2" key="1">
    <citation type="journal article" date="2019" name="Nat. Ecol. Evol.">
        <title>Megaphylogeny resolves global patterns of mushroom evolution.</title>
        <authorList>
            <person name="Varga T."/>
            <person name="Krizsan K."/>
            <person name="Foldi C."/>
            <person name="Dima B."/>
            <person name="Sanchez-Garcia M."/>
            <person name="Sanchez-Ramirez S."/>
            <person name="Szollosi G.J."/>
            <person name="Szarkandi J.G."/>
            <person name="Papp V."/>
            <person name="Albert L."/>
            <person name="Andreopoulos W."/>
            <person name="Angelini C."/>
            <person name="Antonin V."/>
            <person name="Barry K.W."/>
            <person name="Bougher N.L."/>
            <person name="Buchanan P."/>
            <person name="Buyck B."/>
            <person name="Bense V."/>
            <person name="Catcheside P."/>
            <person name="Chovatia M."/>
            <person name="Cooper J."/>
            <person name="Damon W."/>
            <person name="Desjardin D."/>
            <person name="Finy P."/>
            <person name="Geml J."/>
            <person name="Haridas S."/>
            <person name="Hughes K."/>
            <person name="Justo A."/>
            <person name="Karasinski D."/>
            <person name="Kautmanova I."/>
            <person name="Kiss B."/>
            <person name="Kocsube S."/>
            <person name="Kotiranta H."/>
            <person name="LaButti K.M."/>
            <person name="Lechner B.E."/>
            <person name="Liimatainen K."/>
            <person name="Lipzen A."/>
            <person name="Lukacs Z."/>
            <person name="Mihaltcheva S."/>
            <person name="Morgado L.N."/>
            <person name="Niskanen T."/>
            <person name="Noordeloos M.E."/>
            <person name="Ohm R.A."/>
            <person name="Ortiz-Santana B."/>
            <person name="Ovrebo C."/>
            <person name="Racz N."/>
            <person name="Riley R."/>
            <person name="Savchenko A."/>
            <person name="Shiryaev A."/>
            <person name="Soop K."/>
            <person name="Spirin V."/>
            <person name="Szebenyi C."/>
            <person name="Tomsovsky M."/>
            <person name="Tulloss R.E."/>
            <person name="Uehling J."/>
            <person name="Grigoriev I.V."/>
            <person name="Vagvolgyi C."/>
            <person name="Papp T."/>
            <person name="Martin F.M."/>
            <person name="Miettinen O."/>
            <person name="Hibbett D.S."/>
            <person name="Nagy L.G."/>
        </authorList>
    </citation>
    <scope>NUCLEOTIDE SEQUENCE [LARGE SCALE GENOMIC DNA]</scope>
    <source>
        <strain evidence="1 2">NL-1719</strain>
    </source>
</reference>
<dbReference type="EMBL" id="ML208555">
    <property type="protein sequence ID" value="TFK62858.1"/>
    <property type="molecule type" value="Genomic_DNA"/>
</dbReference>
<proteinExistence type="predicted"/>
<gene>
    <name evidence="1" type="ORF">BDN72DRAFT_964290</name>
</gene>
<protein>
    <submittedName>
        <fullName evidence="1">Uncharacterized protein</fullName>
    </submittedName>
</protein>
<sequence>MSTAEHPVLNLIGDHSDLAGMDVEKTYPRLPPEIEYEIFVMAFECGGKDRTALLRIAKRVRNWLIPLIYSAIVVGFNFKAGPTLSALQKYGHHVQHIFAYRYPSENEQSALFMYCPNIWNLGFWCSGSLSEAVYKLKGLRRLALDVLGTFAPLREEGADDAVPSSVPIDTQRKAWFSNITHLVVWEIPTVASSTPLDRLPNLTHFMILSSTRLDVLQHILQSYPKLKVVVWLSVHVTDENKVFVLDPHSDDAPKIDDKRLITMDARFPDNWMKAAKGELEKDLWVVAERTVEERIRDA</sequence>
<evidence type="ECO:0000313" key="1">
    <source>
        <dbReference type="EMBL" id="TFK62858.1"/>
    </source>
</evidence>